<reference evidence="10" key="1">
    <citation type="journal article" date="2020" name="bioRxiv">
        <title>A rank-normalized archaeal taxonomy based on genome phylogeny resolves widespread incomplete and uneven classifications.</title>
        <authorList>
            <person name="Rinke C."/>
            <person name="Chuvochina M."/>
            <person name="Mussig A.J."/>
            <person name="Chaumeil P.-A."/>
            <person name="Waite D.W."/>
            <person name="Whitman W.B."/>
            <person name="Parks D.H."/>
            <person name="Hugenholtz P."/>
        </authorList>
    </citation>
    <scope>NUCLEOTIDE SEQUENCE [LARGE SCALE GENOMIC DNA]</scope>
</reference>
<evidence type="ECO:0000256" key="4">
    <source>
        <dbReference type="ARBA" id="ARBA00022695"/>
    </source>
</evidence>
<dbReference type="EC" id="2.7.7.6" evidence="1"/>
<dbReference type="Pfam" id="PF04998">
    <property type="entry name" value="RNA_pol_Rpb1_5"/>
    <property type="match status" value="1"/>
</dbReference>
<keyword evidence="7" id="KW-0175">Coiled coil</keyword>
<protein>
    <recommendedName>
        <fullName evidence="1">DNA-directed RNA polymerase</fullName>
        <ecNumber evidence="1">2.7.7.6</ecNumber>
    </recommendedName>
</protein>
<dbReference type="PANTHER" id="PTHR19376">
    <property type="entry name" value="DNA-DIRECTED RNA POLYMERASE"/>
    <property type="match status" value="1"/>
</dbReference>
<dbReference type="Proteomes" id="UP000590964">
    <property type="component" value="Unassembled WGS sequence"/>
</dbReference>
<dbReference type="SUPFAM" id="SSF64484">
    <property type="entry name" value="beta and beta-prime subunits of DNA dependent RNA-polymerase"/>
    <property type="match status" value="1"/>
</dbReference>
<comment type="catalytic activity">
    <reaction evidence="6">
        <text>RNA(n) + a ribonucleoside 5'-triphosphate = RNA(n+1) + diphosphate</text>
        <dbReference type="Rhea" id="RHEA:21248"/>
        <dbReference type="Rhea" id="RHEA-COMP:14527"/>
        <dbReference type="Rhea" id="RHEA-COMP:17342"/>
        <dbReference type="ChEBI" id="CHEBI:33019"/>
        <dbReference type="ChEBI" id="CHEBI:61557"/>
        <dbReference type="ChEBI" id="CHEBI:140395"/>
        <dbReference type="EC" id="2.7.7.6"/>
    </reaction>
</comment>
<organism evidence="9 10">
    <name type="scientific">Candidatus Iainarchaeum sp</name>
    <dbReference type="NCBI Taxonomy" id="3101447"/>
    <lineage>
        <taxon>Archaea</taxon>
        <taxon>Candidatus Iainarchaeota</taxon>
        <taxon>Candidatus Iainarchaeia</taxon>
        <taxon>Candidatus Iainarchaeales</taxon>
        <taxon>Candidatus Iainarchaeaceae</taxon>
        <taxon>Candidatus Iainarchaeum</taxon>
    </lineage>
</organism>
<keyword evidence="5" id="KW-0804">Transcription</keyword>
<evidence type="ECO:0000313" key="10">
    <source>
        <dbReference type="Proteomes" id="UP000590964"/>
    </source>
</evidence>
<evidence type="ECO:0000256" key="3">
    <source>
        <dbReference type="ARBA" id="ARBA00022679"/>
    </source>
</evidence>
<evidence type="ECO:0000256" key="6">
    <source>
        <dbReference type="ARBA" id="ARBA00048552"/>
    </source>
</evidence>
<accession>A0A7J4K2C2</accession>
<dbReference type="PANTHER" id="PTHR19376:SF32">
    <property type="entry name" value="DNA-DIRECTED RNA POLYMERASE III SUBUNIT RPC1"/>
    <property type="match status" value="1"/>
</dbReference>
<sequence>MPKKKTKEKEVQVIEQPSLELDSVEIDYLQVYGLPKSVLDSIEQASLERNFTNEQKEQLLEKAKQAFDLARAEPGEAVGIIAAQSIGEPGTQLTLRTKHYAGAAEVSVGSGIQRVEEIVDGRSKAKYPTMTIYLNEELRQDRKKAEDFAKTLIDVRIGDVIKVEERFAEKKIIVKILKEEAEARNINMEELAEKIAKNAKGKMHKLKEDSLEFDYGKEQLLRIRKLVLKLLATRIQGVRGVDKTIVVKEKHKADGSEEWLVKTTGTNLKTIIKMPEIDGSKATTNDIKEIGRVLGIEAARNSIVRELHDVLIVKNGIDVDIRHIMLLADLMTYDGEIKGIVRSGITRGKTSPFARAAFEETTKHLIDAAFKGEKEMLQGVVENIIVGQPIKVGTGTVKLVMK</sequence>
<keyword evidence="2 9" id="KW-0240">DNA-directed RNA polymerase</keyword>
<dbReference type="GO" id="GO:0000428">
    <property type="term" value="C:DNA-directed RNA polymerase complex"/>
    <property type="evidence" value="ECO:0007669"/>
    <property type="project" value="UniProtKB-KW"/>
</dbReference>
<keyword evidence="4" id="KW-0548">Nucleotidyltransferase</keyword>
<dbReference type="InterPro" id="IPR007081">
    <property type="entry name" value="RNA_pol_Rpb1_5"/>
</dbReference>
<evidence type="ECO:0000256" key="7">
    <source>
        <dbReference type="SAM" id="Coils"/>
    </source>
</evidence>
<evidence type="ECO:0000256" key="5">
    <source>
        <dbReference type="ARBA" id="ARBA00023163"/>
    </source>
</evidence>
<dbReference type="EMBL" id="DUFW01000054">
    <property type="protein sequence ID" value="HIH21656.1"/>
    <property type="molecule type" value="Genomic_DNA"/>
</dbReference>
<dbReference type="GO" id="GO:0006351">
    <property type="term" value="P:DNA-templated transcription"/>
    <property type="evidence" value="ECO:0007669"/>
    <property type="project" value="InterPro"/>
</dbReference>
<proteinExistence type="predicted"/>
<comment type="caution">
    <text evidence="9">The sequence shown here is derived from an EMBL/GenBank/DDBJ whole genome shotgun (WGS) entry which is preliminary data.</text>
</comment>
<evidence type="ECO:0000313" key="9">
    <source>
        <dbReference type="EMBL" id="HIH21656.1"/>
    </source>
</evidence>
<keyword evidence="3" id="KW-0808">Transferase</keyword>
<dbReference type="GO" id="GO:0003899">
    <property type="term" value="F:DNA-directed RNA polymerase activity"/>
    <property type="evidence" value="ECO:0007669"/>
    <property type="project" value="UniProtKB-EC"/>
</dbReference>
<evidence type="ECO:0000256" key="2">
    <source>
        <dbReference type="ARBA" id="ARBA00022478"/>
    </source>
</evidence>
<feature type="coiled-coil region" evidence="7">
    <location>
        <begin position="174"/>
        <end position="209"/>
    </location>
</feature>
<evidence type="ECO:0000256" key="1">
    <source>
        <dbReference type="ARBA" id="ARBA00012418"/>
    </source>
</evidence>
<feature type="coiled-coil region" evidence="7">
    <location>
        <begin position="42"/>
        <end position="73"/>
    </location>
</feature>
<gene>
    <name evidence="9" type="ORF">HA222_03305</name>
</gene>
<dbReference type="AlphaFoldDB" id="A0A7J4K2C2"/>
<dbReference type="GO" id="GO:0003677">
    <property type="term" value="F:DNA binding"/>
    <property type="evidence" value="ECO:0007669"/>
    <property type="project" value="InterPro"/>
</dbReference>
<evidence type="ECO:0000259" key="8">
    <source>
        <dbReference type="Pfam" id="PF04998"/>
    </source>
</evidence>
<name>A0A7J4K2C2_9ARCH</name>
<feature type="domain" description="RNA polymerase Rpb1" evidence="8">
    <location>
        <begin position="43"/>
        <end position="351"/>
    </location>
</feature>
<dbReference type="InterPro" id="IPR045867">
    <property type="entry name" value="DNA-dir_RpoC_beta_prime"/>
</dbReference>
<dbReference type="Gene3D" id="1.10.150.390">
    <property type="match status" value="1"/>
</dbReference>